<dbReference type="AlphaFoldDB" id="X0UJG3"/>
<dbReference type="EMBL" id="BARS01021642">
    <property type="protein sequence ID" value="GAG05934.1"/>
    <property type="molecule type" value="Genomic_DNA"/>
</dbReference>
<accession>X0UJG3</accession>
<evidence type="ECO:0000313" key="1">
    <source>
        <dbReference type="EMBL" id="GAG05934.1"/>
    </source>
</evidence>
<feature type="non-terminal residue" evidence="1">
    <location>
        <position position="202"/>
    </location>
</feature>
<proteinExistence type="predicted"/>
<protein>
    <submittedName>
        <fullName evidence="1">Uncharacterized protein</fullName>
    </submittedName>
</protein>
<name>X0UJG3_9ZZZZ</name>
<reference evidence="1" key="1">
    <citation type="journal article" date="2014" name="Front. Microbiol.">
        <title>High frequency of phylogenetically diverse reductive dehalogenase-homologous genes in deep subseafloor sedimentary metagenomes.</title>
        <authorList>
            <person name="Kawai M."/>
            <person name="Futagami T."/>
            <person name="Toyoda A."/>
            <person name="Takaki Y."/>
            <person name="Nishi S."/>
            <person name="Hori S."/>
            <person name="Arai W."/>
            <person name="Tsubouchi T."/>
            <person name="Morono Y."/>
            <person name="Uchiyama I."/>
            <person name="Ito T."/>
            <person name="Fujiyama A."/>
            <person name="Inagaki F."/>
            <person name="Takami H."/>
        </authorList>
    </citation>
    <scope>NUCLEOTIDE SEQUENCE</scope>
    <source>
        <strain evidence="1">Expedition CK06-06</strain>
    </source>
</reference>
<comment type="caution">
    <text evidence="1">The sequence shown here is derived from an EMBL/GenBank/DDBJ whole genome shotgun (WGS) entry which is preliminary data.</text>
</comment>
<gene>
    <name evidence="1" type="ORF">S01H1_34721</name>
</gene>
<sequence length="202" mass="21572">MTCFGSDARRWLAAVVILLAPGAARGLINPNFTPIHLTVQSKLIVLATAPRGKAAQAVVLKIAEALKGKAPAKLTISLAYAPKAHAEAARVLLAESSGRKLLIFAGKYDRDELAYVHVSGRWLQLGKGDDGWRLIAIDTHMLGTWNGATDMLTRCVRYVLAERGGADVPVNSGTEWRKIVKVAALKARPRSASAVDLAGDGR</sequence>
<organism evidence="1">
    <name type="scientific">marine sediment metagenome</name>
    <dbReference type="NCBI Taxonomy" id="412755"/>
    <lineage>
        <taxon>unclassified sequences</taxon>
        <taxon>metagenomes</taxon>
        <taxon>ecological metagenomes</taxon>
    </lineage>
</organism>